<reference evidence="1 2" key="1">
    <citation type="submission" date="2019-05" db="EMBL/GenBank/DDBJ databases">
        <title>We sequenced the genome of Paenibacillus hemerocallicola KCTC 33185 for further insight into its adaptation and study the phylogeny of Paenibacillus.</title>
        <authorList>
            <person name="Narsing Rao M.P."/>
        </authorList>
    </citation>
    <scope>NUCLEOTIDE SEQUENCE [LARGE SCALE GENOMIC DNA]</scope>
    <source>
        <strain evidence="1 2">KCTC 33185</strain>
    </source>
</reference>
<evidence type="ECO:0000313" key="2">
    <source>
        <dbReference type="Proteomes" id="UP000307943"/>
    </source>
</evidence>
<proteinExistence type="predicted"/>
<sequence length="96" mass="10720">MKLILTSDGISSKRIEDELMKPLPDPSRYYTSCIVTTASSRKEKSNGAIVTKGKLTGLGFACCDLIDIEFEDPFLLMMYDAAYLNDGNPFYLLLLK</sequence>
<comment type="caution">
    <text evidence="1">The sequence shown here is derived from an EMBL/GenBank/DDBJ whole genome shotgun (WGS) entry which is preliminary data.</text>
</comment>
<dbReference type="Proteomes" id="UP000307943">
    <property type="component" value="Unassembled WGS sequence"/>
</dbReference>
<gene>
    <name evidence="1" type="ORF">FE784_23575</name>
</gene>
<dbReference type="EMBL" id="VDCQ01000037">
    <property type="protein sequence ID" value="TNJ63857.1"/>
    <property type="molecule type" value="Genomic_DNA"/>
</dbReference>
<accession>A0A5C4T6A9</accession>
<dbReference type="AlphaFoldDB" id="A0A5C4T6A9"/>
<dbReference type="InterPro" id="IPR029062">
    <property type="entry name" value="Class_I_gatase-like"/>
</dbReference>
<keyword evidence="2" id="KW-1185">Reference proteome</keyword>
<protein>
    <submittedName>
        <fullName evidence="1">Uncharacterized protein</fullName>
    </submittedName>
</protein>
<name>A0A5C4T6A9_9BACL</name>
<dbReference type="Gene3D" id="3.40.50.880">
    <property type="match status" value="1"/>
</dbReference>
<dbReference type="RefSeq" id="WP_139604714.1">
    <property type="nucleotide sequence ID" value="NZ_VDCQ01000037.1"/>
</dbReference>
<dbReference type="OrthoDB" id="9778515at2"/>
<organism evidence="1 2">
    <name type="scientific">Paenibacillus hemerocallicola</name>
    <dbReference type="NCBI Taxonomy" id="1172614"/>
    <lineage>
        <taxon>Bacteria</taxon>
        <taxon>Bacillati</taxon>
        <taxon>Bacillota</taxon>
        <taxon>Bacilli</taxon>
        <taxon>Bacillales</taxon>
        <taxon>Paenibacillaceae</taxon>
        <taxon>Paenibacillus</taxon>
    </lineage>
</organism>
<evidence type="ECO:0000313" key="1">
    <source>
        <dbReference type="EMBL" id="TNJ63857.1"/>
    </source>
</evidence>